<dbReference type="EMBL" id="BLXT01001517">
    <property type="protein sequence ID" value="GFN86327.1"/>
    <property type="molecule type" value="Genomic_DNA"/>
</dbReference>
<dbReference type="FunFam" id="3.40.50.300:FF:001958">
    <property type="entry name" value="ATP binding cassette subfamily C member 11"/>
    <property type="match status" value="1"/>
</dbReference>
<evidence type="ECO:0000256" key="6">
    <source>
        <dbReference type="ARBA" id="ARBA00022741"/>
    </source>
</evidence>
<dbReference type="GO" id="GO:0005524">
    <property type="term" value="F:ATP binding"/>
    <property type="evidence" value="ECO:0007669"/>
    <property type="project" value="UniProtKB-KW"/>
</dbReference>
<feature type="non-terminal residue" evidence="14">
    <location>
        <position position="1"/>
    </location>
</feature>
<dbReference type="Gene3D" id="3.40.50.300">
    <property type="entry name" value="P-loop containing nucleotide triphosphate hydrolases"/>
    <property type="match status" value="1"/>
</dbReference>
<evidence type="ECO:0000256" key="8">
    <source>
        <dbReference type="ARBA" id="ARBA00022989"/>
    </source>
</evidence>
<organism evidence="14 15">
    <name type="scientific">Plakobranchus ocellatus</name>
    <dbReference type="NCBI Taxonomy" id="259542"/>
    <lineage>
        <taxon>Eukaryota</taxon>
        <taxon>Metazoa</taxon>
        <taxon>Spiralia</taxon>
        <taxon>Lophotrochozoa</taxon>
        <taxon>Mollusca</taxon>
        <taxon>Gastropoda</taxon>
        <taxon>Heterobranchia</taxon>
        <taxon>Euthyneura</taxon>
        <taxon>Panpulmonata</taxon>
        <taxon>Sacoglossa</taxon>
        <taxon>Placobranchoidea</taxon>
        <taxon>Plakobranchidae</taxon>
        <taxon>Plakobranchus</taxon>
    </lineage>
</organism>
<evidence type="ECO:0000256" key="10">
    <source>
        <dbReference type="ARBA" id="ARBA00023180"/>
    </source>
</evidence>
<dbReference type="CDD" id="cd18599">
    <property type="entry name" value="ABC_6TM_MRP5_8_9_D2"/>
    <property type="match status" value="1"/>
</dbReference>
<keyword evidence="4 12" id="KW-0812">Transmembrane</keyword>
<dbReference type="PANTHER" id="PTHR24223">
    <property type="entry name" value="ATP-BINDING CASSETTE SUB-FAMILY C"/>
    <property type="match status" value="1"/>
</dbReference>
<evidence type="ECO:0000256" key="3">
    <source>
        <dbReference type="ARBA" id="ARBA00022448"/>
    </source>
</evidence>
<protein>
    <submittedName>
        <fullName evidence="14">Multidrug resistance-associated protein 5</fullName>
    </submittedName>
</protein>
<evidence type="ECO:0000256" key="12">
    <source>
        <dbReference type="SAM" id="Phobius"/>
    </source>
</evidence>
<dbReference type="GO" id="GO:0012505">
    <property type="term" value="C:endomembrane system"/>
    <property type="evidence" value="ECO:0007669"/>
    <property type="project" value="UniProtKB-SubCell"/>
</dbReference>
<dbReference type="SUPFAM" id="SSF52540">
    <property type="entry name" value="P-loop containing nucleoside triphosphate hydrolases"/>
    <property type="match status" value="2"/>
</dbReference>
<feature type="compositionally biased region" description="Basic residues" evidence="11">
    <location>
        <begin position="460"/>
        <end position="469"/>
    </location>
</feature>
<keyword evidence="10" id="KW-0325">Glycoprotein</keyword>
<keyword evidence="8 12" id="KW-1133">Transmembrane helix</keyword>
<evidence type="ECO:0000256" key="4">
    <source>
        <dbReference type="ARBA" id="ARBA00022692"/>
    </source>
</evidence>
<dbReference type="FunFam" id="1.20.1560.10:FF:000015">
    <property type="entry name" value="multidrug resistance-associated protein 5 isoform X1"/>
    <property type="match status" value="1"/>
</dbReference>
<dbReference type="Pfam" id="PF00664">
    <property type="entry name" value="ABC_membrane"/>
    <property type="match status" value="2"/>
</dbReference>
<dbReference type="SUPFAM" id="SSF90123">
    <property type="entry name" value="ABC transporter transmembrane region"/>
    <property type="match status" value="2"/>
</dbReference>
<evidence type="ECO:0000313" key="14">
    <source>
        <dbReference type="EMBL" id="GFN86327.1"/>
    </source>
</evidence>
<evidence type="ECO:0000313" key="15">
    <source>
        <dbReference type="Proteomes" id="UP000735302"/>
    </source>
</evidence>
<dbReference type="PROSITE" id="PS50929">
    <property type="entry name" value="ABC_TM1F"/>
    <property type="match status" value="2"/>
</dbReference>
<comment type="caution">
    <text evidence="14">The sequence shown here is derived from an EMBL/GenBank/DDBJ whole genome shotgun (WGS) entry which is preliminary data.</text>
</comment>
<feature type="transmembrane region" description="Helical" evidence="12">
    <location>
        <begin position="237"/>
        <end position="256"/>
    </location>
</feature>
<keyword evidence="3" id="KW-0813">Transport</keyword>
<feature type="transmembrane region" description="Helical" evidence="12">
    <location>
        <begin position="347"/>
        <end position="367"/>
    </location>
</feature>
<evidence type="ECO:0000256" key="9">
    <source>
        <dbReference type="ARBA" id="ARBA00023136"/>
    </source>
</evidence>
<feature type="transmembrane region" description="Helical" evidence="12">
    <location>
        <begin position="124"/>
        <end position="150"/>
    </location>
</feature>
<dbReference type="InterPro" id="IPR036640">
    <property type="entry name" value="ABC1_TM_sf"/>
</dbReference>
<evidence type="ECO:0000259" key="13">
    <source>
        <dbReference type="PROSITE" id="PS50929"/>
    </source>
</evidence>
<comment type="similarity">
    <text evidence="2">Belongs to the ABC transporter superfamily. ABCC family. Conjugate transporter (TC 3.A.1.208) subfamily.</text>
</comment>
<feature type="transmembrane region" description="Helical" evidence="12">
    <location>
        <begin position="165"/>
        <end position="188"/>
    </location>
</feature>
<keyword evidence="6" id="KW-0547">Nucleotide-binding</keyword>
<feature type="transmembrane region" description="Helical" evidence="12">
    <location>
        <begin position="557"/>
        <end position="575"/>
    </location>
</feature>
<feature type="transmembrane region" description="Helical" evidence="12">
    <location>
        <begin position="657"/>
        <end position="676"/>
    </location>
</feature>
<keyword evidence="15" id="KW-1185">Reference proteome</keyword>
<dbReference type="InterPro" id="IPR027417">
    <property type="entry name" value="P-loop_NTPase"/>
</dbReference>
<dbReference type="PANTHER" id="PTHR24223:SF447">
    <property type="entry name" value="MULTIDRUG RESISTANCE-ASSOCIATED PROTEIN 5"/>
    <property type="match status" value="1"/>
</dbReference>
<evidence type="ECO:0000256" key="5">
    <source>
        <dbReference type="ARBA" id="ARBA00022737"/>
    </source>
</evidence>
<name>A0AAV3YUU1_9GAST</name>
<proteinExistence type="inferred from homology"/>
<dbReference type="Gene3D" id="1.20.1560.10">
    <property type="entry name" value="ABC transporter type 1, transmembrane domain"/>
    <property type="match status" value="2"/>
</dbReference>
<feature type="domain" description="ABC transmembrane type-1" evidence="13">
    <location>
        <begin position="125"/>
        <end position="405"/>
    </location>
</feature>
<feature type="transmembrane region" description="Helical" evidence="12">
    <location>
        <begin position="262"/>
        <end position="283"/>
    </location>
</feature>
<keyword evidence="7" id="KW-0067">ATP-binding</keyword>
<keyword evidence="9 12" id="KW-0472">Membrane</keyword>
<reference evidence="14 15" key="1">
    <citation type="journal article" date="2021" name="Elife">
        <title>Chloroplast acquisition without the gene transfer in kleptoplastic sea slugs, Plakobranchus ocellatus.</title>
        <authorList>
            <person name="Maeda T."/>
            <person name="Takahashi S."/>
            <person name="Yoshida T."/>
            <person name="Shimamura S."/>
            <person name="Takaki Y."/>
            <person name="Nagai Y."/>
            <person name="Toyoda A."/>
            <person name="Suzuki Y."/>
            <person name="Arimoto A."/>
            <person name="Ishii H."/>
            <person name="Satoh N."/>
            <person name="Nishiyama T."/>
            <person name="Hasebe M."/>
            <person name="Maruyama T."/>
            <person name="Minagawa J."/>
            <person name="Obokata J."/>
            <person name="Shigenobu S."/>
        </authorList>
    </citation>
    <scope>NUCLEOTIDE SEQUENCE [LARGE SCALE GENOMIC DNA]</scope>
</reference>
<feature type="compositionally biased region" description="Basic and acidic residues" evidence="11">
    <location>
        <begin position="470"/>
        <end position="484"/>
    </location>
</feature>
<evidence type="ECO:0000256" key="7">
    <source>
        <dbReference type="ARBA" id="ARBA00022840"/>
    </source>
</evidence>
<evidence type="ECO:0000256" key="1">
    <source>
        <dbReference type="ARBA" id="ARBA00004127"/>
    </source>
</evidence>
<keyword evidence="5" id="KW-0677">Repeat</keyword>
<dbReference type="AlphaFoldDB" id="A0AAV3YUU1"/>
<feature type="region of interest" description="Disordered" evidence="11">
    <location>
        <begin position="454"/>
        <end position="487"/>
    </location>
</feature>
<dbReference type="InterPro" id="IPR011527">
    <property type="entry name" value="ABC1_TM_dom"/>
</dbReference>
<dbReference type="InterPro" id="IPR050173">
    <property type="entry name" value="ABC_transporter_C-like"/>
</dbReference>
<accession>A0AAV3YUU1</accession>
<dbReference type="GO" id="GO:0140359">
    <property type="term" value="F:ABC-type transporter activity"/>
    <property type="evidence" value="ECO:0007669"/>
    <property type="project" value="InterPro"/>
</dbReference>
<dbReference type="GO" id="GO:0016020">
    <property type="term" value="C:membrane"/>
    <property type="evidence" value="ECO:0007669"/>
    <property type="project" value="InterPro"/>
</dbReference>
<dbReference type="Pfam" id="PF00005">
    <property type="entry name" value="ABC_tran"/>
    <property type="match status" value="1"/>
</dbReference>
<evidence type="ECO:0000256" key="11">
    <source>
        <dbReference type="SAM" id="MobiDB-lite"/>
    </source>
</evidence>
<feature type="transmembrane region" description="Helical" evidence="12">
    <location>
        <begin position="742"/>
        <end position="765"/>
    </location>
</feature>
<feature type="transmembrane region" description="Helical" evidence="12">
    <location>
        <begin position="634"/>
        <end position="651"/>
    </location>
</feature>
<feature type="domain" description="ABC transmembrane type-1" evidence="13">
    <location>
        <begin position="521"/>
        <end position="799"/>
    </location>
</feature>
<gene>
    <name evidence="14" type="ORF">PoB_001283300</name>
</gene>
<dbReference type="InterPro" id="IPR003439">
    <property type="entry name" value="ABC_transporter-like_ATP-bd"/>
</dbReference>
<dbReference type="Proteomes" id="UP000735302">
    <property type="component" value="Unassembled WGS sequence"/>
</dbReference>
<comment type="subcellular location">
    <subcellularLocation>
        <location evidence="1">Endomembrane system</location>
        <topology evidence="1">Multi-pass membrane protein</topology>
    </subcellularLocation>
</comment>
<feature type="transmembrane region" description="Helical" evidence="12">
    <location>
        <begin position="379"/>
        <end position="400"/>
    </location>
</feature>
<sequence>RNEAQGMYSIDFGPKPHRKSGLGKYSQGMKKALPLRVAKSPKDSIPLETNGLLNYSTFSWLSPLLWGVFRQGVDHVKKFGITEKESALINAQRMYGFWQAEREAKGDSQASFGKSIIRSFRTRILIGAFASLLYALLTLAIPIIVIHYFLDYLAEAENVTLKGGIIYVILLGLVAILRGVVSSFSWMLNFEAAARIKYGCLALLFRKILHVKSLQGKTEGDMANFIGNDGQRIWDGIIMGPFIIGGPMILIISGIYCVVYLGPWALVSIFIVIGFFPFMVTFAKMSEKFKDASIKLTDKRVALITQLLSSIKLIKMCVWEKAFVKKVSEMRAAEAAVLSRSVFVTSLNMGVAMLIPGLAACVTFVAYVANGNNLTPTQAFTFVALLNTMQAAMMTIPFALKSLAELAVTTRRIQQVLLMKEVDQYPALEEGSPYAVTVTNASFTWGKRALKEEVKDMGGRKRRPRRGKSKDKPGHEEQKRLQEKEGEEPILTGPILKDITFTIKKGHLVGVCGNVGSGKSSIISAILGRGAMMNVSNGTANWTEPSKRVLDHPDKNSYLLIYFLIVLSAVVLTLFKSLSVTKWTLTASTGIHRQGILSVVASPMAFFDSTPVGRIINRFSADLDEIDSRLPMNLDVFLTNVLLIIGAVTIITYVSPWFLLAVVPLGVIFVLVWIVFHGSVRKLKMLDHITRSPAISHMVTSIQGLASIHTYHRTHDFVQQHCKLLDTNSVAVFLFYAANRWLALRLDITGAGVAFITGFLVLVTYDHLNPALAGLALSYCVQMSGLLQFTTRLAVETEARLTSAQRMLEYCNISDKEGTAIPPENTQKLAAKWPFRGEIVFNNVKLRYRENTPLALKDINFVINPGERIGIVGRTGAGKSSLSVALFRLVELEAGSIVIDGVDISTIPLEHLRKGLSIIPQDPVLFTGSMRYNLDPFQEFPDADLWQALEKCMLPSGGPIVKYLEKNPRFSSVLSGSIGIR</sequence>
<evidence type="ECO:0000256" key="2">
    <source>
        <dbReference type="ARBA" id="ARBA00009726"/>
    </source>
</evidence>
<dbReference type="GO" id="GO:0016887">
    <property type="term" value="F:ATP hydrolysis activity"/>
    <property type="evidence" value="ECO:0007669"/>
    <property type="project" value="InterPro"/>
</dbReference>